<dbReference type="GO" id="GO:0017061">
    <property type="term" value="F:S-methyl-5-thioadenosine phosphorylase activity"/>
    <property type="evidence" value="ECO:0007669"/>
    <property type="project" value="UniProtKB-EC"/>
</dbReference>
<comment type="similarity">
    <text evidence="2 10">Belongs to the purine nucleoside phosphorylase YfiH/LACC1 family.</text>
</comment>
<organism evidence="11 12">
    <name type="scientific">Massilia timonae</name>
    <dbReference type="NCBI Taxonomy" id="47229"/>
    <lineage>
        <taxon>Bacteria</taxon>
        <taxon>Pseudomonadati</taxon>
        <taxon>Pseudomonadota</taxon>
        <taxon>Betaproteobacteria</taxon>
        <taxon>Burkholderiales</taxon>
        <taxon>Oxalobacteraceae</taxon>
        <taxon>Telluria group</taxon>
        <taxon>Massilia</taxon>
    </lineage>
</organism>
<dbReference type="GO" id="GO:0016787">
    <property type="term" value="F:hydrolase activity"/>
    <property type="evidence" value="ECO:0007669"/>
    <property type="project" value="UniProtKB-KW"/>
</dbReference>
<dbReference type="RefSeq" id="WP_071363090.1">
    <property type="nucleotide sequence ID" value="NZ_JRYB01000001.1"/>
</dbReference>
<evidence type="ECO:0000256" key="1">
    <source>
        <dbReference type="ARBA" id="ARBA00000553"/>
    </source>
</evidence>
<dbReference type="EMBL" id="JRYB01000001">
    <property type="protein sequence ID" value="OIJ39950.1"/>
    <property type="molecule type" value="Genomic_DNA"/>
</dbReference>
<dbReference type="InterPro" id="IPR038371">
    <property type="entry name" value="Cu_polyphenol_OxRdtase_sf"/>
</dbReference>
<comment type="caution">
    <text evidence="11">The sequence shown here is derived from an EMBL/GenBank/DDBJ whole genome shotgun (WGS) entry which is preliminary data.</text>
</comment>
<evidence type="ECO:0000256" key="10">
    <source>
        <dbReference type="RuleBase" id="RU361274"/>
    </source>
</evidence>
<comment type="catalytic activity">
    <reaction evidence="7">
        <text>adenosine + H2O + H(+) = inosine + NH4(+)</text>
        <dbReference type="Rhea" id="RHEA:24408"/>
        <dbReference type="ChEBI" id="CHEBI:15377"/>
        <dbReference type="ChEBI" id="CHEBI:15378"/>
        <dbReference type="ChEBI" id="CHEBI:16335"/>
        <dbReference type="ChEBI" id="CHEBI:17596"/>
        <dbReference type="ChEBI" id="CHEBI:28938"/>
        <dbReference type="EC" id="3.5.4.4"/>
    </reaction>
    <physiologicalReaction direction="left-to-right" evidence="7">
        <dbReference type="Rhea" id="RHEA:24409"/>
    </physiologicalReaction>
</comment>
<keyword evidence="3" id="KW-0808">Transferase</keyword>
<evidence type="ECO:0000313" key="11">
    <source>
        <dbReference type="EMBL" id="OIJ39950.1"/>
    </source>
</evidence>
<evidence type="ECO:0000256" key="7">
    <source>
        <dbReference type="ARBA" id="ARBA00047989"/>
    </source>
</evidence>
<comment type="catalytic activity">
    <reaction evidence="8">
        <text>adenosine + phosphate = alpha-D-ribose 1-phosphate + adenine</text>
        <dbReference type="Rhea" id="RHEA:27642"/>
        <dbReference type="ChEBI" id="CHEBI:16335"/>
        <dbReference type="ChEBI" id="CHEBI:16708"/>
        <dbReference type="ChEBI" id="CHEBI:43474"/>
        <dbReference type="ChEBI" id="CHEBI:57720"/>
        <dbReference type="EC" id="2.4.2.1"/>
    </reaction>
    <physiologicalReaction direction="left-to-right" evidence="8">
        <dbReference type="Rhea" id="RHEA:27643"/>
    </physiologicalReaction>
</comment>
<comment type="catalytic activity">
    <reaction evidence="1">
        <text>inosine + phosphate = alpha-D-ribose 1-phosphate + hypoxanthine</text>
        <dbReference type="Rhea" id="RHEA:27646"/>
        <dbReference type="ChEBI" id="CHEBI:17368"/>
        <dbReference type="ChEBI" id="CHEBI:17596"/>
        <dbReference type="ChEBI" id="CHEBI:43474"/>
        <dbReference type="ChEBI" id="CHEBI:57720"/>
        <dbReference type="EC" id="2.4.2.1"/>
    </reaction>
    <physiologicalReaction direction="left-to-right" evidence="1">
        <dbReference type="Rhea" id="RHEA:27647"/>
    </physiologicalReaction>
</comment>
<dbReference type="InterPro" id="IPR003730">
    <property type="entry name" value="Cu_polyphenol_OxRdtase"/>
</dbReference>
<evidence type="ECO:0000256" key="8">
    <source>
        <dbReference type="ARBA" id="ARBA00048968"/>
    </source>
</evidence>
<evidence type="ECO:0000313" key="12">
    <source>
        <dbReference type="Proteomes" id="UP000180246"/>
    </source>
</evidence>
<dbReference type="Proteomes" id="UP000180246">
    <property type="component" value="Unassembled WGS sequence"/>
</dbReference>
<keyword evidence="5" id="KW-0378">Hydrolase</keyword>
<protein>
    <recommendedName>
        <fullName evidence="10">Purine nucleoside phosphorylase</fullName>
    </recommendedName>
</protein>
<gene>
    <name evidence="11" type="ORF">LO55_4419</name>
</gene>
<dbReference type="CDD" id="cd16833">
    <property type="entry name" value="YfiH"/>
    <property type="match status" value="1"/>
</dbReference>
<dbReference type="InterPro" id="IPR011324">
    <property type="entry name" value="Cytotoxic_necrot_fac-like_cat"/>
</dbReference>
<dbReference type="SUPFAM" id="SSF64438">
    <property type="entry name" value="CNF1/YfiH-like putative cysteine hydrolases"/>
    <property type="match status" value="1"/>
</dbReference>
<evidence type="ECO:0000256" key="9">
    <source>
        <dbReference type="ARBA" id="ARBA00049893"/>
    </source>
</evidence>
<name>A0A1S2N566_9BURK</name>
<evidence type="ECO:0000256" key="2">
    <source>
        <dbReference type="ARBA" id="ARBA00007353"/>
    </source>
</evidence>
<dbReference type="NCBIfam" id="TIGR00726">
    <property type="entry name" value="peptidoglycan editing factor PgeF"/>
    <property type="match status" value="1"/>
</dbReference>
<dbReference type="PANTHER" id="PTHR30616:SF2">
    <property type="entry name" value="PURINE NUCLEOSIDE PHOSPHORYLASE LACC1"/>
    <property type="match status" value="1"/>
</dbReference>
<dbReference type="GO" id="GO:0005507">
    <property type="term" value="F:copper ion binding"/>
    <property type="evidence" value="ECO:0007669"/>
    <property type="project" value="TreeGrafter"/>
</dbReference>
<dbReference type="Gene3D" id="3.60.140.10">
    <property type="entry name" value="CNF1/YfiH-like putative cysteine hydrolases"/>
    <property type="match status" value="1"/>
</dbReference>
<dbReference type="PANTHER" id="PTHR30616">
    <property type="entry name" value="UNCHARACTERIZED PROTEIN YFIH"/>
    <property type="match status" value="1"/>
</dbReference>
<evidence type="ECO:0000256" key="6">
    <source>
        <dbReference type="ARBA" id="ARBA00022833"/>
    </source>
</evidence>
<proteinExistence type="inferred from homology"/>
<reference evidence="11 12" key="1">
    <citation type="submission" date="2014-10" db="EMBL/GenBank/DDBJ databases">
        <authorList>
            <person name="Seo M.-J."/>
            <person name="Seok Y.J."/>
            <person name="Cha I.-T."/>
        </authorList>
    </citation>
    <scope>NUCLEOTIDE SEQUENCE [LARGE SCALE GENOMIC DNA]</scope>
    <source>
        <strain evidence="11 12">NEU</strain>
    </source>
</reference>
<keyword evidence="6" id="KW-0862">Zinc</keyword>
<evidence type="ECO:0000256" key="4">
    <source>
        <dbReference type="ARBA" id="ARBA00022723"/>
    </source>
</evidence>
<sequence>MTHRALGGADLVWPDWPDLPASVGALATSRDGGVSAAPYDDGKGGGGLNLGLHVNDDPDAVRANRERLQAWLPGRPAWIAQVHGADVVDAVKVGPDRPVCTGDASLATAPGVVCAILTADCLPVLFADLDGKVVGAAHAGWRGLAGGVLGATVSAMRAAGADDITAWMGPAIGPDAFEVGQDVVDAFVAAIPGEATRACFRDYPGRPGKYLADMFTLARLMLARDGVERVHGGGLCTASAPERFYSYRRDGVTGRQASLIWIK</sequence>
<evidence type="ECO:0000256" key="3">
    <source>
        <dbReference type="ARBA" id="ARBA00022679"/>
    </source>
</evidence>
<accession>A0A1S2N566</accession>
<dbReference type="AlphaFoldDB" id="A0A1S2N566"/>
<comment type="catalytic activity">
    <reaction evidence="9">
        <text>S-methyl-5'-thioadenosine + phosphate = 5-(methylsulfanyl)-alpha-D-ribose 1-phosphate + adenine</text>
        <dbReference type="Rhea" id="RHEA:11852"/>
        <dbReference type="ChEBI" id="CHEBI:16708"/>
        <dbReference type="ChEBI" id="CHEBI:17509"/>
        <dbReference type="ChEBI" id="CHEBI:43474"/>
        <dbReference type="ChEBI" id="CHEBI:58533"/>
        <dbReference type="EC" id="2.4.2.28"/>
    </reaction>
    <physiologicalReaction direction="left-to-right" evidence="9">
        <dbReference type="Rhea" id="RHEA:11853"/>
    </physiologicalReaction>
</comment>
<evidence type="ECO:0000256" key="5">
    <source>
        <dbReference type="ARBA" id="ARBA00022801"/>
    </source>
</evidence>
<dbReference type="Pfam" id="PF02578">
    <property type="entry name" value="Cu-oxidase_4"/>
    <property type="match status" value="1"/>
</dbReference>
<keyword evidence="4" id="KW-0479">Metal-binding</keyword>